<keyword evidence="3" id="KW-0238">DNA-binding</keyword>
<dbReference type="Proteomes" id="UP000505377">
    <property type="component" value="Chromosome"/>
</dbReference>
<reference evidence="3 4" key="1">
    <citation type="submission" date="2020-05" db="EMBL/GenBank/DDBJ databases">
        <authorList>
            <person name="Mo P."/>
        </authorList>
    </citation>
    <scope>NUCLEOTIDE SEQUENCE [LARGE SCALE GENOMIC DNA]</scope>
    <source>
        <strain evidence="3 4">Gen01</strain>
    </source>
</reference>
<evidence type="ECO:0000313" key="4">
    <source>
        <dbReference type="Proteomes" id="UP000505377"/>
    </source>
</evidence>
<gene>
    <name evidence="3" type="ORF">HOP40_15930</name>
</gene>
<accession>A0A6M6JIW9</accession>
<organism evidence="3 4">
    <name type="scientific">Pseudonocardia broussonetiae</name>
    <dbReference type="NCBI Taxonomy" id="2736640"/>
    <lineage>
        <taxon>Bacteria</taxon>
        <taxon>Bacillati</taxon>
        <taxon>Actinomycetota</taxon>
        <taxon>Actinomycetes</taxon>
        <taxon>Pseudonocardiales</taxon>
        <taxon>Pseudonocardiaceae</taxon>
        <taxon>Pseudonocardia</taxon>
    </lineage>
</organism>
<feature type="domain" description="ChsH2 C-terminal OB-fold" evidence="1">
    <location>
        <begin position="51"/>
        <end position="117"/>
    </location>
</feature>
<dbReference type="Pfam" id="PF12172">
    <property type="entry name" value="zf-ChsH2"/>
    <property type="match status" value="1"/>
</dbReference>
<evidence type="ECO:0000259" key="1">
    <source>
        <dbReference type="Pfam" id="PF01796"/>
    </source>
</evidence>
<keyword evidence="4" id="KW-1185">Reference proteome</keyword>
<protein>
    <submittedName>
        <fullName evidence="3">DNA-binding protein</fullName>
    </submittedName>
</protein>
<dbReference type="AlphaFoldDB" id="A0A6M6JIW9"/>
<dbReference type="InterPro" id="IPR052513">
    <property type="entry name" value="Thioester_dehydratase-like"/>
</dbReference>
<dbReference type="InterPro" id="IPR002878">
    <property type="entry name" value="ChsH2_C"/>
</dbReference>
<dbReference type="PANTHER" id="PTHR34075">
    <property type="entry name" value="BLR3430 PROTEIN"/>
    <property type="match status" value="1"/>
</dbReference>
<feature type="domain" description="ChsH2 rubredoxin-like zinc ribbon" evidence="2">
    <location>
        <begin position="21"/>
        <end position="47"/>
    </location>
</feature>
<dbReference type="RefSeq" id="WP_172159348.1">
    <property type="nucleotide sequence ID" value="NZ_CP053564.1"/>
</dbReference>
<evidence type="ECO:0000313" key="3">
    <source>
        <dbReference type="EMBL" id="QJY47115.1"/>
    </source>
</evidence>
<sequence>MIAGKQTVDDALFVETAEGPALLGSRCTDCAAYTFPRQGGCPRCTGSSMREVPLSRTGTLWSWTVQGFRPKTPYTGTEAYEPYGVAYVELPGQLIVEARLVQTDPQQLEIGMPVELTLTPFRDDESGRPVHTFAFVGVAA</sequence>
<proteinExistence type="predicted"/>
<dbReference type="SUPFAM" id="SSF50249">
    <property type="entry name" value="Nucleic acid-binding proteins"/>
    <property type="match status" value="1"/>
</dbReference>
<dbReference type="Pfam" id="PF01796">
    <property type="entry name" value="OB_ChsH2_C"/>
    <property type="match status" value="1"/>
</dbReference>
<name>A0A6M6JIW9_9PSEU</name>
<dbReference type="GO" id="GO:0003677">
    <property type="term" value="F:DNA binding"/>
    <property type="evidence" value="ECO:0007669"/>
    <property type="project" value="UniProtKB-KW"/>
</dbReference>
<dbReference type="Gene3D" id="6.10.30.10">
    <property type="match status" value="1"/>
</dbReference>
<dbReference type="InterPro" id="IPR022002">
    <property type="entry name" value="ChsH2_Znr"/>
</dbReference>
<dbReference type="EMBL" id="CP053564">
    <property type="protein sequence ID" value="QJY47115.1"/>
    <property type="molecule type" value="Genomic_DNA"/>
</dbReference>
<dbReference type="InterPro" id="IPR012340">
    <property type="entry name" value="NA-bd_OB-fold"/>
</dbReference>
<dbReference type="PANTHER" id="PTHR34075:SF5">
    <property type="entry name" value="BLR3430 PROTEIN"/>
    <property type="match status" value="1"/>
</dbReference>
<dbReference type="KEGG" id="pbro:HOP40_15930"/>
<evidence type="ECO:0000259" key="2">
    <source>
        <dbReference type="Pfam" id="PF12172"/>
    </source>
</evidence>